<feature type="domain" description="Glycosyltransferase subfamily 4-like N-terminal" evidence="3">
    <location>
        <begin position="78"/>
        <end position="173"/>
    </location>
</feature>
<dbReference type="RefSeq" id="WP_027447768.1">
    <property type="nucleotide sequence ID" value="NZ_AVPF01000004.1"/>
</dbReference>
<protein>
    <recommendedName>
        <fullName evidence="6">Glycosyl transferase family 1 domain-containing protein</fullName>
    </recommendedName>
</protein>
<evidence type="ECO:0000313" key="4">
    <source>
        <dbReference type="EMBL" id="KGX91040.1"/>
    </source>
</evidence>
<evidence type="ECO:0000313" key="5">
    <source>
        <dbReference type="Proteomes" id="UP000030403"/>
    </source>
</evidence>
<evidence type="ECO:0008006" key="6">
    <source>
        <dbReference type="Google" id="ProtNLM"/>
    </source>
</evidence>
<comment type="caution">
    <text evidence="4">The sequence shown here is derived from an EMBL/GenBank/DDBJ whole genome shotgun (WGS) entry which is preliminary data.</text>
</comment>
<dbReference type="GO" id="GO:0016757">
    <property type="term" value="F:glycosyltransferase activity"/>
    <property type="evidence" value="ECO:0007669"/>
    <property type="project" value="InterPro"/>
</dbReference>
<organism evidence="4 5">
    <name type="scientific">Pontibacillus marinus BH030004 = DSM 16465</name>
    <dbReference type="NCBI Taxonomy" id="1385511"/>
    <lineage>
        <taxon>Bacteria</taxon>
        <taxon>Bacillati</taxon>
        <taxon>Bacillota</taxon>
        <taxon>Bacilli</taxon>
        <taxon>Bacillales</taxon>
        <taxon>Bacillaceae</taxon>
        <taxon>Pontibacillus</taxon>
    </lineage>
</organism>
<proteinExistence type="predicted"/>
<evidence type="ECO:0000259" key="3">
    <source>
        <dbReference type="Pfam" id="PF13439"/>
    </source>
</evidence>
<feature type="domain" description="Glycosyl transferase family 1" evidence="2">
    <location>
        <begin position="190"/>
        <end position="314"/>
    </location>
</feature>
<dbReference type="OrthoDB" id="9797829at2"/>
<dbReference type="InterPro" id="IPR028098">
    <property type="entry name" value="Glyco_trans_4-like_N"/>
</dbReference>
<accession>A0A0A5GIT4</accession>
<dbReference type="eggNOG" id="COG0438">
    <property type="taxonomic scope" value="Bacteria"/>
</dbReference>
<reference evidence="4 5" key="1">
    <citation type="submission" date="2013-08" db="EMBL/GenBank/DDBJ databases">
        <authorList>
            <person name="Huang J."/>
            <person name="Wang G."/>
        </authorList>
    </citation>
    <scope>NUCLEOTIDE SEQUENCE [LARGE SCALE GENOMIC DNA]</scope>
    <source>
        <strain evidence="4 5">BH030004</strain>
    </source>
</reference>
<sequence length="355" mass="40757">MNKKKILIRTGKVTPNSSMENYLDNCIKPLAYSLKNCGYKVVFHSNIEVDGFDSIPLRFKSRKGIKHLVGMFFDEIQISLYKLLSKEQFFILSMNQLVPNILCAKKSIMVIHDIMPLEYSNHWPMLHKYYKYYLGTMLKKCKAIVTVSETTKNKLIDYYGLSSNNITTIYNGIKFKSTEKIGGGMQEESPFIYVGANLPNKNLEFLVDVFSKVNNSNQLHMIGGCCKNEKVIEASKYNKNIKLLGYVSENELEKQYRECKALIFPSISEGFGLPLIEAMWYGKPIIVADRDYAREVCNDYPVTYFNDKDSEELVHIVNNSGFCSPKTMGTSRKHLLKKYSWGTAVNRFFNLIKGI</sequence>
<dbReference type="Pfam" id="PF13439">
    <property type="entry name" value="Glyco_transf_4"/>
    <property type="match status" value="1"/>
</dbReference>
<dbReference type="STRING" id="1385511.GCA_000425225_00276"/>
<dbReference type="Proteomes" id="UP000030403">
    <property type="component" value="Unassembled WGS sequence"/>
</dbReference>
<evidence type="ECO:0000256" key="1">
    <source>
        <dbReference type="ARBA" id="ARBA00022679"/>
    </source>
</evidence>
<dbReference type="Gene3D" id="3.40.50.2000">
    <property type="entry name" value="Glycogen Phosphorylase B"/>
    <property type="match status" value="2"/>
</dbReference>
<keyword evidence="1" id="KW-0808">Transferase</keyword>
<dbReference type="EMBL" id="AVPF01000004">
    <property type="protein sequence ID" value="KGX91040.1"/>
    <property type="molecule type" value="Genomic_DNA"/>
</dbReference>
<dbReference type="PANTHER" id="PTHR46401:SF2">
    <property type="entry name" value="GLYCOSYLTRANSFERASE WBBK-RELATED"/>
    <property type="match status" value="1"/>
</dbReference>
<gene>
    <name evidence="4" type="ORF">N783_13520</name>
</gene>
<keyword evidence="5" id="KW-1185">Reference proteome</keyword>
<name>A0A0A5GIT4_9BACI</name>
<dbReference type="PANTHER" id="PTHR46401">
    <property type="entry name" value="GLYCOSYLTRANSFERASE WBBK-RELATED"/>
    <property type="match status" value="1"/>
</dbReference>
<dbReference type="SUPFAM" id="SSF53756">
    <property type="entry name" value="UDP-Glycosyltransferase/glycogen phosphorylase"/>
    <property type="match status" value="1"/>
</dbReference>
<evidence type="ECO:0000259" key="2">
    <source>
        <dbReference type="Pfam" id="PF00534"/>
    </source>
</evidence>
<dbReference type="CDD" id="cd03809">
    <property type="entry name" value="GT4_MtfB-like"/>
    <property type="match status" value="1"/>
</dbReference>
<dbReference type="Pfam" id="PF00534">
    <property type="entry name" value="Glycos_transf_1"/>
    <property type="match status" value="1"/>
</dbReference>
<dbReference type="InterPro" id="IPR001296">
    <property type="entry name" value="Glyco_trans_1"/>
</dbReference>
<dbReference type="AlphaFoldDB" id="A0A0A5GIT4"/>